<dbReference type="Proteomes" id="UP001207654">
    <property type="component" value="Unassembled WGS sequence"/>
</dbReference>
<dbReference type="SUPFAM" id="SSF48695">
    <property type="entry name" value="Multiheme cytochromes"/>
    <property type="match status" value="1"/>
</dbReference>
<name>A0ABT4A2M2_9BACT</name>
<gene>
    <name evidence="1" type="ORF">OV287_13640</name>
</gene>
<reference evidence="1 2" key="1">
    <citation type="submission" date="2022-11" db="EMBL/GenBank/DDBJ databases">
        <title>Minimal conservation of predation-associated metabolite biosynthetic gene clusters underscores biosynthetic potential of Myxococcota including descriptions for ten novel species: Archangium lansinium sp. nov., Myxococcus landrumus sp. nov., Nannocystis bai.</title>
        <authorList>
            <person name="Ahearne A."/>
            <person name="Stevens C."/>
            <person name="Phillips K."/>
        </authorList>
    </citation>
    <scope>NUCLEOTIDE SEQUENCE [LARGE SCALE GENOMIC DNA]</scope>
    <source>
        <strain evidence="1 2">MIWBW</strain>
    </source>
</reference>
<proteinExistence type="predicted"/>
<dbReference type="CDD" id="cd08168">
    <property type="entry name" value="Cytochrom_C3"/>
    <property type="match status" value="1"/>
</dbReference>
<dbReference type="PROSITE" id="PS51257">
    <property type="entry name" value="PROKAR_LIPOPROTEIN"/>
    <property type="match status" value="1"/>
</dbReference>
<evidence type="ECO:0008006" key="3">
    <source>
        <dbReference type="Google" id="ProtNLM"/>
    </source>
</evidence>
<organism evidence="1 2">
    <name type="scientific">Archangium lansingense</name>
    <dbReference type="NCBI Taxonomy" id="2995310"/>
    <lineage>
        <taxon>Bacteria</taxon>
        <taxon>Pseudomonadati</taxon>
        <taxon>Myxococcota</taxon>
        <taxon>Myxococcia</taxon>
        <taxon>Myxococcales</taxon>
        <taxon>Cystobacterineae</taxon>
        <taxon>Archangiaceae</taxon>
        <taxon>Archangium</taxon>
    </lineage>
</organism>
<sequence>MKPFSKILLLPLVVFVAGCNIFNVEDNEGTRGRGAKAFDPYSSSASGAISLSLLAFNGCAILPNGEPVTRGDLSRAVFNYPDQCQFLNDGYFGLGPARPPTARLTVVRDTLYFLRELSMTDALINSDHMDFADKQAPATWMRKHSRFKSLDWSGLTVGRENWKSLGFGSFQREVFYENAAWMLSNDDTLTVDVLDSSGVIRATQTYSRQDFLAESPSTGRTRASWMATGVGAPRFPGDTVPQPGSFNPPVYHTGVKVSFANSTNPFKTFRMPDVAGEGVIRVTWSLMPEEPFLFPVTFVREAERETSCYKLGADGLATNEKVACGFGLEQAVHLNKPQNGKYFMPGDTLDLLVSLQDGDGNALHPQNLLPSWNDFMGGQSNGIGYFNDKMLLVFRDTSSTESGFKVVGPLQDLKTVYGTYALPYFSYPVSGEPQFYVAPGMPDAFPGYAAAKQPTRYSVKLSDDAKPGTYLIMLKGHRAVDGERLNRLDSFFFQVGQEKPTTYPGQIGNCQTCHNGVNSLDNLHHGLSVDNVEACKTCHFEPQVGHVSDFIHRMHMNSRKYKQNKSDCTFCHLTRESAVRPSLVACNSCHISSHGTEYFAEQFEDLQNTPNAYGNCANACHGVTPPAGHILPTR</sequence>
<dbReference type="RefSeq" id="WP_267534460.1">
    <property type="nucleotide sequence ID" value="NZ_JAPNKA010000001.1"/>
</dbReference>
<keyword evidence="2" id="KW-1185">Reference proteome</keyword>
<protein>
    <recommendedName>
        <fullName evidence="3">Cytochrome C</fullName>
    </recommendedName>
</protein>
<evidence type="ECO:0000313" key="1">
    <source>
        <dbReference type="EMBL" id="MCY1075529.1"/>
    </source>
</evidence>
<dbReference type="InterPro" id="IPR036280">
    <property type="entry name" value="Multihaem_cyt_sf"/>
</dbReference>
<dbReference type="EMBL" id="JAPNKA010000001">
    <property type="protein sequence ID" value="MCY1075529.1"/>
    <property type="molecule type" value="Genomic_DNA"/>
</dbReference>
<evidence type="ECO:0000313" key="2">
    <source>
        <dbReference type="Proteomes" id="UP001207654"/>
    </source>
</evidence>
<comment type="caution">
    <text evidence="1">The sequence shown here is derived from an EMBL/GenBank/DDBJ whole genome shotgun (WGS) entry which is preliminary data.</text>
</comment>
<accession>A0ABT4A2M2</accession>